<proteinExistence type="predicted"/>
<reference evidence="2" key="1">
    <citation type="journal article" date="2016" name="Nature">
        <title>The genome of the seagrass Zostera marina reveals angiosperm adaptation to the sea.</title>
        <authorList>
            <person name="Olsen J.L."/>
            <person name="Rouze P."/>
            <person name="Verhelst B."/>
            <person name="Lin Y.-C."/>
            <person name="Bayer T."/>
            <person name="Collen J."/>
            <person name="Dattolo E."/>
            <person name="De Paoli E."/>
            <person name="Dittami S."/>
            <person name="Maumus F."/>
            <person name="Michel G."/>
            <person name="Kersting A."/>
            <person name="Lauritano C."/>
            <person name="Lohaus R."/>
            <person name="Toepel M."/>
            <person name="Tonon T."/>
            <person name="Vanneste K."/>
            <person name="Amirebrahimi M."/>
            <person name="Brakel J."/>
            <person name="Bostroem C."/>
            <person name="Chovatia M."/>
            <person name="Grimwood J."/>
            <person name="Jenkins J.W."/>
            <person name="Jueterbock A."/>
            <person name="Mraz A."/>
            <person name="Stam W.T."/>
            <person name="Tice H."/>
            <person name="Bornberg-Bauer E."/>
            <person name="Green P.J."/>
            <person name="Pearson G.A."/>
            <person name="Procaccini G."/>
            <person name="Duarte C.M."/>
            <person name="Schmutz J."/>
            <person name="Reusch T.B.H."/>
            <person name="Van de Peer Y."/>
        </authorList>
    </citation>
    <scope>NUCLEOTIDE SEQUENCE [LARGE SCALE GENOMIC DNA]</scope>
    <source>
        <strain evidence="2">cv. Finnish</strain>
    </source>
</reference>
<evidence type="ECO:0000313" key="1">
    <source>
        <dbReference type="EMBL" id="KMZ71147.1"/>
    </source>
</evidence>
<evidence type="ECO:0000313" key="2">
    <source>
        <dbReference type="Proteomes" id="UP000036987"/>
    </source>
</evidence>
<gene>
    <name evidence="1" type="ORF">ZOSMA_187G00200</name>
</gene>
<comment type="caution">
    <text evidence="1">The sequence shown here is derived from an EMBL/GenBank/DDBJ whole genome shotgun (WGS) entry which is preliminary data.</text>
</comment>
<protein>
    <submittedName>
        <fullName evidence="1">Uncharacterized protein</fullName>
    </submittedName>
</protein>
<dbReference type="AlphaFoldDB" id="A0A0K9PSF9"/>
<dbReference type="Proteomes" id="UP000036987">
    <property type="component" value="Unassembled WGS sequence"/>
</dbReference>
<organism evidence="1 2">
    <name type="scientific">Zostera marina</name>
    <name type="common">Eelgrass</name>
    <dbReference type="NCBI Taxonomy" id="29655"/>
    <lineage>
        <taxon>Eukaryota</taxon>
        <taxon>Viridiplantae</taxon>
        <taxon>Streptophyta</taxon>
        <taxon>Embryophyta</taxon>
        <taxon>Tracheophyta</taxon>
        <taxon>Spermatophyta</taxon>
        <taxon>Magnoliopsida</taxon>
        <taxon>Liliopsida</taxon>
        <taxon>Zosteraceae</taxon>
        <taxon>Zostera</taxon>
    </lineage>
</organism>
<dbReference type="EMBL" id="LFYR01000687">
    <property type="protein sequence ID" value="KMZ71147.1"/>
    <property type="molecule type" value="Genomic_DNA"/>
</dbReference>
<name>A0A0K9PSF9_ZOSMR</name>
<keyword evidence="2" id="KW-1185">Reference proteome</keyword>
<sequence>MAEFSPDQIGAILFPMSASRLHFQSVEERKRLLESSPFPLHTMDDVVADTLYTLVLTHTFFPANTLTHWLRHLRFPRFPMSRLHHTRCLLCPLLHPRWKVFLARFRCSLAFLRRCLCLQ</sequence>
<accession>A0A0K9PSF9</accession>